<dbReference type="AlphaFoldDB" id="A0A4Y7TA11"/>
<sequence length="241" mass="26507">MAKTSSPLVVNTRAQKSIKATLSERGKENIRSGFKSRPQVRATTPTPKSRASTGKKGGGDTSPQTLGLDLTKSRAAFSMTQSRKTFPKVRTPLAPLPEDVTDDSEDSNLVPSPTIHQKIALWSRKGGESASSRNDRVKAHTTLIEKRVHQLEVLARGFNEKVAGVVQEFKELVKELSEYSEEFEALEVDHLHALAAVEEERSSVYDYIDKLRDAKVQISVLHECIETGSGEPLCGYSQAQC</sequence>
<reference evidence="3 4" key="1">
    <citation type="journal article" date="2019" name="Nat. Ecol. Evol.">
        <title>Megaphylogeny resolves global patterns of mushroom evolution.</title>
        <authorList>
            <person name="Varga T."/>
            <person name="Krizsan K."/>
            <person name="Foldi C."/>
            <person name="Dima B."/>
            <person name="Sanchez-Garcia M."/>
            <person name="Sanchez-Ramirez S."/>
            <person name="Szollosi G.J."/>
            <person name="Szarkandi J.G."/>
            <person name="Papp V."/>
            <person name="Albert L."/>
            <person name="Andreopoulos W."/>
            <person name="Angelini C."/>
            <person name="Antonin V."/>
            <person name="Barry K.W."/>
            <person name="Bougher N.L."/>
            <person name="Buchanan P."/>
            <person name="Buyck B."/>
            <person name="Bense V."/>
            <person name="Catcheside P."/>
            <person name="Chovatia M."/>
            <person name="Cooper J."/>
            <person name="Damon W."/>
            <person name="Desjardin D."/>
            <person name="Finy P."/>
            <person name="Geml J."/>
            <person name="Haridas S."/>
            <person name="Hughes K."/>
            <person name="Justo A."/>
            <person name="Karasinski D."/>
            <person name="Kautmanova I."/>
            <person name="Kiss B."/>
            <person name="Kocsube S."/>
            <person name="Kotiranta H."/>
            <person name="LaButti K.M."/>
            <person name="Lechner B.E."/>
            <person name="Liimatainen K."/>
            <person name="Lipzen A."/>
            <person name="Lukacs Z."/>
            <person name="Mihaltcheva S."/>
            <person name="Morgado L.N."/>
            <person name="Niskanen T."/>
            <person name="Noordeloos M.E."/>
            <person name="Ohm R.A."/>
            <person name="Ortiz-Santana B."/>
            <person name="Ovrebo C."/>
            <person name="Racz N."/>
            <person name="Riley R."/>
            <person name="Savchenko A."/>
            <person name="Shiryaev A."/>
            <person name="Soop K."/>
            <person name="Spirin V."/>
            <person name="Szebenyi C."/>
            <person name="Tomsovsky M."/>
            <person name="Tulloss R.E."/>
            <person name="Uehling J."/>
            <person name="Grigoriev I.V."/>
            <person name="Vagvolgyi C."/>
            <person name="Papp T."/>
            <person name="Martin F.M."/>
            <person name="Miettinen O."/>
            <person name="Hibbett D.S."/>
            <person name="Nagy L.G."/>
        </authorList>
    </citation>
    <scope>NUCLEOTIDE SEQUENCE [LARGE SCALE GENOMIC DNA]</scope>
    <source>
        <strain evidence="3 4">FP101781</strain>
    </source>
</reference>
<name>A0A4Y7TA11_COPMI</name>
<proteinExistence type="predicted"/>
<feature type="compositionally biased region" description="Polar residues" evidence="2">
    <location>
        <begin position="41"/>
        <end position="52"/>
    </location>
</feature>
<keyword evidence="1" id="KW-0175">Coiled coil</keyword>
<evidence type="ECO:0000256" key="1">
    <source>
        <dbReference type="SAM" id="Coils"/>
    </source>
</evidence>
<organism evidence="3 4">
    <name type="scientific">Coprinellus micaceus</name>
    <name type="common">Glistening ink-cap mushroom</name>
    <name type="synonym">Coprinus micaceus</name>
    <dbReference type="NCBI Taxonomy" id="71717"/>
    <lineage>
        <taxon>Eukaryota</taxon>
        <taxon>Fungi</taxon>
        <taxon>Dikarya</taxon>
        <taxon>Basidiomycota</taxon>
        <taxon>Agaricomycotina</taxon>
        <taxon>Agaricomycetes</taxon>
        <taxon>Agaricomycetidae</taxon>
        <taxon>Agaricales</taxon>
        <taxon>Agaricineae</taxon>
        <taxon>Psathyrellaceae</taxon>
        <taxon>Coprinellus</taxon>
    </lineage>
</organism>
<feature type="compositionally biased region" description="Polar residues" evidence="2">
    <location>
        <begin position="1"/>
        <end position="20"/>
    </location>
</feature>
<feature type="region of interest" description="Disordered" evidence="2">
    <location>
        <begin position="91"/>
        <end position="111"/>
    </location>
</feature>
<feature type="region of interest" description="Disordered" evidence="2">
    <location>
        <begin position="1"/>
        <end position="67"/>
    </location>
</feature>
<dbReference type="Proteomes" id="UP000298030">
    <property type="component" value="Unassembled WGS sequence"/>
</dbReference>
<dbReference type="EMBL" id="QPFP01000020">
    <property type="protein sequence ID" value="TEB31007.1"/>
    <property type="molecule type" value="Genomic_DNA"/>
</dbReference>
<feature type="coiled-coil region" evidence="1">
    <location>
        <begin position="162"/>
        <end position="189"/>
    </location>
</feature>
<evidence type="ECO:0000256" key="2">
    <source>
        <dbReference type="SAM" id="MobiDB-lite"/>
    </source>
</evidence>
<comment type="caution">
    <text evidence="3">The sequence shown here is derived from an EMBL/GenBank/DDBJ whole genome shotgun (WGS) entry which is preliminary data.</text>
</comment>
<dbReference type="OrthoDB" id="3122419at2759"/>
<protein>
    <submittedName>
        <fullName evidence="3">Uncharacterized protein</fullName>
    </submittedName>
</protein>
<evidence type="ECO:0000313" key="3">
    <source>
        <dbReference type="EMBL" id="TEB31007.1"/>
    </source>
</evidence>
<evidence type="ECO:0000313" key="4">
    <source>
        <dbReference type="Proteomes" id="UP000298030"/>
    </source>
</evidence>
<keyword evidence="4" id="KW-1185">Reference proteome</keyword>
<gene>
    <name evidence="3" type="ORF">FA13DRAFT_1791735</name>
</gene>
<accession>A0A4Y7TA11</accession>